<evidence type="ECO:0000256" key="2">
    <source>
        <dbReference type="ARBA" id="ARBA00004377"/>
    </source>
</evidence>
<dbReference type="Proteomes" id="UP000709336">
    <property type="component" value="Unassembled WGS sequence"/>
</dbReference>
<protein>
    <recommendedName>
        <fullName evidence="4 12">Heme exporter protein D</fullName>
    </recommendedName>
</protein>
<gene>
    <name evidence="14" type="primary">ccmD</name>
    <name evidence="14" type="ORF">HCJ96_04670</name>
</gene>
<organism evidence="14 15">
    <name type="scientific">Alteromonas ponticola</name>
    <dbReference type="NCBI Taxonomy" id="2720613"/>
    <lineage>
        <taxon>Bacteria</taxon>
        <taxon>Pseudomonadati</taxon>
        <taxon>Pseudomonadota</taxon>
        <taxon>Gammaproteobacteria</taxon>
        <taxon>Alteromonadales</taxon>
        <taxon>Alteromonadaceae</taxon>
        <taxon>Alteromonas/Salinimonas group</taxon>
        <taxon>Alteromonas</taxon>
    </lineage>
</organism>
<evidence type="ECO:0000256" key="7">
    <source>
        <dbReference type="ARBA" id="ARBA00022519"/>
    </source>
</evidence>
<evidence type="ECO:0000256" key="4">
    <source>
        <dbReference type="ARBA" id="ARBA00016461"/>
    </source>
</evidence>
<keyword evidence="9 12" id="KW-0201">Cytochrome c-type biogenesis</keyword>
<keyword evidence="15" id="KW-1185">Reference proteome</keyword>
<accession>A0ABX1QYK8</accession>
<comment type="subcellular location">
    <subcellularLocation>
        <location evidence="2 12">Cell inner membrane</location>
        <topology evidence="2 12">Single-pass membrane protein</topology>
    </subcellularLocation>
</comment>
<evidence type="ECO:0000256" key="11">
    <source>
        <dbReference type="ARBA" id="ARBA00023136"/>
    </source>
</evidence>
<evidence type="ECO:0000256" key="13">
    <source>
        <dbReference type="SAM" id="MobiDB-lite"/>
    </source>
</evidence>
<evidence type="ECO:0000313" key="14">
    <source>
        <dbReference type="EMBL" id="NMH59313.1"/>
    </source>
</evidence>
<name>A0ABX1QYK8_9ALTE</name>
<proteinExistence type="inferred from homology"/>
<evidence type="ECO:0000256" key="9">
    <source>
        <dbReference type="ARBA" id="ARBA00022748"/>
    </source>
</evidence>
<dbReference type="PANTHER" id="PTHR37531:SF1">
    <property type="entry name" value="HEME EXPORTER PROTEIN D"/>
    <property type="match status" value="1"/>
</dbReference>
<keyword evidence="5 12" id="KW-0813">Transport</keyword>
<evidence type="ECO:0000256" key="3">
    <source>
        <dbReference type="ARBA" id="ARBA00008741"/>
    </source>
</evidence>
<dbReference type="EMBL" id="JAATNW010000002">
    <property type="protein sequence ID" value="NMH59313.1"/>
    <property type="molecule type" value="Genomic_DNA"/>
</dbReference>
<feature type="region of interest" description="Disordered" evidence="13">
    <location>
        <begin position="56"/>
        <end position="75"/>
    </location>
</feature>
<evidence type="ECO:0000256" key="6">
    <source>
        <dbReference type="ARBA" id="ARBA00022475"/>
    </source>
</evidence>
<keyword evidence="8 12" id="KW-0812">Transmembrane</keyword>
<sequence>MQFESLQTFFQMGGYAFYVWLSFGVTLFAMVALVIQSLLQRKQLLKQVLKEQRRRERIKQARQSKSVVPNQPFDS</sequence>
<feature type="compositionally biased region" description="Polar residues" evidence="13">
    <location>
        <begin position="63"/>
        <end position="75"/>
    </location>
</feature>
<keyword evidence="10 12" id="KW-1133">Transmembrane helix</keyword>
<feature type="transmembrane region" description="Helical" evidence="12">
    <location>
        <begin position="15"/>
        <end position="39"/>
    </location>
</feature>
<dbReference type="InterPro" id="IPR007078">
    <property type="entry name" value="Haem_export_protD_CcmD"/>
</dbReference>
<reference evidence="14 15" key="1">
    <citation type="submission" date="2020-03" db="EMBL/GenBank/DDBJ databases">
        <title>Alteromonas ponticola sp. nov., isolated from seawater.</title>
        <authorList>
            <person name="Yoon J.-H."/>
            <person name="Kim Y.-O."/>
        </authorList>
    </citation>
    <scope>NUCLEOTIDE SEQUENCE [LARGE SCALE GENOMIC DNA]</scope>
    <source>
        <strain evidence="14 15">MYP5</strain>
    </source>
</reference>
<evidence type="ECO:0000256" key="8">
    <source>
        <dbReference type="ARBA" id="ARBA00022692"/>
    </source>
</evidence>
<evidence type="ECO:0000256" key="1">
    <source>
        <dbReference type="ARBA" id="ARBA00002442"/>
    </source>
</evidence>
<dbReference type="InterPro" id="IPR052075">
    <property type="entry name" value="Heme_exporter_D"/>
</dbReference>
<dbReference type="NCBIfam" id="TIGR03141">
    <property type="entry name" value="cytochro_ccmD"/>
    <property type="match status" value="1"/>
</dbReference>
<keyword evidence="7 12" id="KW-0997">Cell inner membrane</keyword>
<keyword evidence="11 12" id="KW-0472">Membrane</keyword>
<dbReference type="Pfam" id="PF04995">
    <property type="entry name" value="CcmD"/>
    <property type="match status" value="1"/>
</dbReference>
<keyword evidence="6 12" id="KW-1003">Cell membrane</keyword>
<dbReference type="PANTHER" id="PTHR37531">
    <property type="entry name" value="HEME EXPORTER PROTEIN D"/>
    <property type="match status" value="1"/>
</dbReference>
<dbReference type="RefSeq" id="WP_169209869.1">
    <property type="nucleotide sequence ID" value="NZ_JAATNW010000002.1"/>
</dbReference>
<evidence type="ECO:0000256" key="12">
    <source>
        <dbReference type="RuleBase" id="RU363101"/>
    </source>
</evidence>
<evidence type="ECO:0000313" key="15">
    <source>
        <dbReference type="Proteomes" id="UP000709336"/>
    </source>
</evidence>
<comment type="similarity">
    <text evidence="3 12">Belongs to the CcmD/CycX/HelD family.</text>
</comment>
<comment type="function">
    <text evidence="1 12">Required for the export of heme to the periplasm for the biogenesis of c-type cytochromes.</text>
</comment>
<evidence type="ECO:0000256" key="5">
    <source>
        <dbReference type="ARBA" id="ARBA00022448"/>
    </source>
</evidence>
<comment type="caution">
    <text evidence="14">The sequence shown here is derived from an EMBL/GenBank/DDBJ whole genome shotgun (WGS) entry which is preliminary data.</text>
</comment>
<evidence type="ECO:0000256" key="10">
    <source>
        <dbReference type="ARBA" id="ARBA00022989"/>
    </source>
</evidence>